<feature type="region of interest" description="Disordered" evidence="12">
    <location>
        <begin position="1"/>
        <end position="21"/>
    </location>
</feature>
<dbReference type="OrthoDB" id="652091at2759"/>
<keyword evidence="5" id="KW-0602">Photosynthesis</keyword>
<evidence type="ECO:0000256" key="10">
    <source>
        <dbReference type="ARBA" id="ARBA00023002"/>
    </source>
</evidence>
<proteinExistence type="inferred from homology"/>
<evidence type="ECO:0000256" key="5">
    <source>
        <dbReference type="ARBA" id="ARBA00022531"/>
    </source>
</evidence>
<evidence type="ECO:0000256" key="8">
    <source>
        <dbReference type="ARBA" id="ARBA00022723"/>
    </source>
</evidence>
<dbReference type="SUPFAM" id="SSF48613">
    <property type="entry name" value="Heme oxygenase-like"/>
    <property type="match status" value="1"/>
</dbReference>
<dbReference type="GO" id="GO:0046872">
    <property type="term" value="F:metal ion binding"/>
    <property type="evidence" value="ECO:0007669"/>
    <property type="project" value="UniProtKB-KW"/>
</dbReference>
<evidence type="ECO:0000256" key="9">
    <source>
        <dbReference type="ARBA" id="ARBA00022946"/>
    </source>
</evidence>
<evidence type="ECO:0000256" key="1">
    <source>
        <dbReference type="ARBA" id="ARBA00004229"/>
    </source>
</evidence>
<evidence type="ECO:0000256" key="12">
    <source>
        <dbReference type="SAM" id="MobiDB-lite"/>
    </source>
</evidence>
<dbReference type="GO" id="GO:0009507">
    <property type="term" value="C:chloroplast"/>
    <property type="evidence" value="ECO:0007669"/>
    <property type="project" value="UniProtKB-SubCell"/>
</dbReference>
<sequence>MATSKTLVSQSQYSSNKTHSSKTLNKIDSFTRITYVSHDLMKSRHGFHKSSFSLKLNHFALWESKNDSHGRILHVPSISRAVVASANMNKSDEYHKHKNMTFVEELRSTAMKLHVKDPSRKGVNNETMAQILMKEKPSLHGYVNFLVDGKVVYDALEKIVRDADYSSYAELRNTGLERSRALAKDLEWFTEEMGIQIPPPTTAGIAYASYLEEIAVKNPKAIFCHFYDIYFGLATGGRMHMASEKILEKKELEFYKWNSGVLSELLQNDREKLNKVAQSWSREEKDQCLEETEISFKYSEDIMKLIIWIYESKVIRMFCNTIESRLTLPK</sequence>
<dbReference type="EMBL" id="CM010723">
    <property type="protein sequence ID" value="RZC78218.1"/>
    <property type="molecule type" value="Genomic_DNA"/>
</dbReference>
<dbReference type="EC" id="1.14.14.18" evidence="3"/>
<dbReference type="STRING" id="3469.A0A4Y7L1A8"/>
<dbReference type="Gene3D" id="1.20.910.10">
    <property type="entry name" value="Heme oxygenase-like"/>
    <property type="match status" value="1"/>
</dbReference>
<dbReference type="AlphaFoldDB" id="A0A4Y7L1A8"/>
<keyword evidence="8" id="KW-0479">Metal-binding</keyword>
<evidence type="ECO:0000313" key="14">
    <source>
        <dbReference type="Proteomes" id="UP000316621"/>
    </source>
</evidence>
<dbReference type="GO" id="GO:0015979">
    <property type="term" value="P:photosynthesis"/>
    <property type="evidence" value="ECO:0007669"/>
    <property type="project" value="UniProtKB-KW"/>
</dbReference>
<accession>A0A4Y7L1A8</accession>
<comment type="similarity">
    <text evidence="2">Belongs to the heme oxygenase family.</text>
</comment>
<evidence type="ECO:0000256" key="2">
    <source>
        <dbReference type="ARBA" id="ARBA00006134"/>
    </source>
</evidence>
<dbReference type="GO" id="GO:0004392">
    <property type="term" value="F:heme oxygenase (decyclizing) activity"/>
    <property type="evidence" value="ECO:0007669"/>
    <property type="project" value="UniProtKB-EC"/>
</dbReference>
<keyword evidence="4" id="KW-0150">Chloroplast</keyword>
<dbReference type="InterPro" id="IPR016053">
    <property type="entry name" value="Haem_Oase-like"/>
</dbReference>
<dbReference type="Pfam" id="PF01126">
    <property type="entry name" value="Heme_oxygenase"/>
    <property type="match status" value="1"/>
</dbReference>
<dbReference type="GO" id="GO:0006788">
    <property type="term" value="P:heme oxidation"/>
    <property type="evidence" value="ECO:0007669"/>
    <property type="project" value="InterPro"/>
</dbReference>
<dbReference type="InterPro" id="IPR016084">
    <property type="entry name" value="Haem_Oase-like_multi-hlx"/>
</dbReference>
<name>A0A4Y7L1A8_PAPSO</name>
<dbReference type="PANTHER" id="PTHR35703:SF2">
    <property type="entry name" value="HEME OXYGENASE 1, CHLOROPLASTIC-RELATED"/>
    <property type="match status" value="1"/>
</dbReference>
<dbReference type="InterPro" id="IPR016951">
    <property type="entry name" value="Haem_Oase_decyc_pln"/>
</dbReference>
<keyword evidence="10" id="KW-0560">Oxidoreductase</keyword>
<evidence type="ECO:0000256" key="7">
    <source>
        <dbReference type="ARBA" id="ARBA00022640"/>
    </source>
</evidence>
<dbReference type="Gramene" id="RZC78218">
    <property type="protein sequence ID" value="RZC78218"/>
    <property type="gene ID" value="C5167_002937"/>
</dbReference>
<protein>
    <recommendedName>
        <fullName evidence="3">heme oxygenase (biliverdin-producing)</fullName>
        <ecNumber evidence="3">1.14.14.18</ecNumber>
    </recommendedName>
</protein>
<keyword evidence="11" id="KW-0408">Iron</keyword>
<gene>
    <name evidence="13" type="ORF">C5167_002937</name>
</gene>
<dbReference type="InterPro" id="IPR002051">
    <property type="entry name" value="Haem_Oase"/>
</dbReference>
<dbReference type="GO" id="GO:0010024">
    <property type="term" value="P:phytochromobilin biosynthetic process"/>
    <property type="evidence" value="ECO:0007669"/>
    <property type="project" value="TreeGrafter"/>
</dbReference>
<keyword evidence="14" id="KW-1185">Reference proteome</keyword>
<evidence type="ECO:0000256" key="6">
    <source>
        <dbReference type="ARBA" id="ARBA00022617"/>
    </source>
</evidence>
<dbReference type="Proteomes" id="UP000316621">
    <property type="component" value="Chromosome 9"/>
</dbReference>
<dbReference type="CDD" id="cd19165">
    <property type="entry name" value="HemeO"/>
    <property type="match status" value="1"/>
</dbReference>
<evidence type="ECO:0000256" key="3">
    <source>
        <dbReference type="ARBA" id="ARBA00012360"/>
    </source>
</evidence>
<comment type="subcellular location">
    <subcellularLocation>
        <location evidence="1">Plastid</location>
        <location evidence="1">Chloroplast</location>
    </subcellularLocation>
</comment>
<organism evidence="13 14">
    <name type="scientific">Papaver somniferum</name>
    <name type="common">Opium poppy</name>
    <dbReference type="NCBI Taxonomy" id="3469"/>
    <lineage>
        <taxon>Eukaryota</taxon>
        <taxon>Viridiplantae</taxon>
        <taxon>Streptophyta</taxon>
        <taxon>Embryophyta</taxon>
        <taxon>Tracheophyta</taxon>
        <taxon>Spermatophyta</taxon>
        <taxon>Magnoliopsida</taxon>
        <taxon>Ranunculales</taxon>
        <taxon>Papaveraceae</taxon>
        <taxon>Papaveroideae</taxon>
        <taxon>Papaver</taxon>
    </lineage>
</organism>
<reference evidence="13 14" key="1">
    <citation type="journal article" date="2018" name="Science">
        <title>The opium poppy genome and morphinan production.</title>
        <authorList>
            <person name="Guo L."/>
            <person name="Winzer T."/>
            <person name="Yang X."/>
            <person name="Li Y."/>
            <person name="Ning Z."/>
            <person name="He Z."/>
            <person name="Teodor R."/>
            <person name="Lu Y."/>
            <person name="Bowser T.A."/>
            <person name="Graham I.A."/>
            <person name="Ye K."/>
        </authorList>
    </citation>
    <scope>NUCLEOTIDE SEQUENCE [LARGE SCALE GENOMIC DNA]</scope>
    <source>
        <strain evidence="14">cv. HN1</strain>
        <tissue evidence="13">Leaves</tissue>
    </source>
</reference>
<keyword evidence="7" id="KW-0934">Plastid</keyword>
<evidence type="ECO:0000313" key="13">
    <source>
        <dbReference type="EMBL" id="RZC78218.1"/>
    </source>
</evidence>
<keyword evidence="9" id="KW-0809">Transit peptide</keyword>
<keyword evidence="6" id="KW-0349">Heme</keyword>
<evidence type="ECO:0000256" key="11">
    <source>
        <dbReference type="ARBA" id="ARBA00023004"/>
    </source>
</evidence>
<dbReference type="PANTHER" id="PTHR35703">
    <property type="entry name" value="HEME OXYGENASE 1, CHLOROPLASTIC-RELATED"/>
    <property type="match status" value="1"/>
</dbReference>
<evidence type="ECO:0000256" key="4">
    <source>
        <dbReference type="ARBA" id="ARBA00022528"/>
    </source>
</evidence>